<feature type="transmembrane region" description="Helical" evidence="1">
    <location>
        <begin position="20"/>
        <end position="41"/>
    </location>
</feature>
<evidence type="ECO:0008006" key="3">
    <source>
        <dbReference type="Google" id="ProtNLM"/>
    </source>
</evidence>
<gene>
    <name evidence="2" type="ORF">ABLG96_10285</name>
</gene>
<accession>A0AAU8DV80</accession>
<name>A0AAU8DV80_9ACTN</name>
<proteinExistence type="predicted"/>
<dbReference type="RefSeq" id="WP_353651231.1">
    <property type="nucleotide sequence ID" value="NZ_CP159218.1"/>
</dbReference>
<reference evidence="2" key="1">
    <citation type="submission" date="2024-05" db="EMBL/GenBank/DDBJ databases">
        <authorList>
            <person name="Cai S.Y."/>
            <person name="Jin L.M."/>
            <person name="Li H.R."/>
        </authorList>
    </citation>
    <scope>NUCLEOTIDE SEQUENCE</scope>
    <source>
        <strain evidence="2">A5-74</strain>
    </source>
</reference>
<keyword evidence="1" id="KW-0472">Membrane</keyword>
<dbReference type="EMBL" id="CP159218">
    <property type="protein sequence ID" value="XCG65626.1"/>
    <property type="molecule type" value="Genomic_DNA"/>
</dbReference>
<organism evidence="2">
    <name type="scientific">Nakamurella sp. A5-74</name>
    <dbReference type="NCBI Taxonomy" id="3158264"/>
    <lineage>
        <taxon>Bacteria</taxon>
        <taxon>Bacillati</taxon>
        <taxon>Actinomycetota</taxon>
        <taxon>Actinomycetes</taxon>
        <taxon>Nakamurellales</taxon>
        <taxon>Nakamurellaceae</taxon>
        <taxon>Nakamurella</taxon>
    </lineage>
</organism>
<evidence type="ECO:0000256" key="1">
    <source>
        <dbReference type="SAM" id="Phobius"/>
    </source>
</evidence>
<protein>
    <recommendedName>
        <fullName evidence="3">LPXTG cell wall anchor domain-containing protein</fullName>
    </recommendedName>
</protein>
<evidence type="ECO:0000313" key="2">
    <source>
        <dbReference type="EMBL" id="XCG65626.1"/>
    </source>
</evidence>
<keyword evidence="1" id="KW-0812">Transmembrane</keyword>
<keyword evidence="1" id="KW-1133">Transmembrane helix</keyword>
<dbReference type="AlphaFoldDB" id="A0AAU8DV80"/>
<sequence length="50" mass="5292">MSSTLAVVFMAETKGFSVTGLPAILIILAIIAIFVGIGVFIGRRAKRRKG</sequence>